<evidence type="ECO:0000313" key="3">
    <source>
        <dbReference type="EMBL" id="XDO95552.1"/>
    </source>
</evidence>
<dbReference type="RefSeq" id="WP_369058401.1">
    <property type="nucleotide sequence ID" value="NZ_CP158375.1"/>
</dbReference>
<dbReference type="AlphaFoldDB" id="A0AB39KP58"/>
<sequence>MKEFKRLALATTCLAFASTGAAFAAESEAQWKFSGTLRVRYETIDDQVRPNFNTQDDLWSVRTTLAAERRQGPLTLFAEMYDSRVYGADRRSPIGTNEVNVAELVQAYAALKLDGQALGPVTLQAGRFMLNIGSRRLVAADDYRNTTNGYTGVRVDMAPAGVKTTLIYVMPQVRRPGDMESLLDNRQYPDTENDDLVVWGGVASRPKTIGKAMLEGEFFHFEEHDGPNGPTRDRNLDTFGARVILDPAVAAWDYEVEAIGQTGTVSRGVAANDPTLDVRAGFVHADVGYTQNSAWKPRLSAEFDYASGDKPGGKYGRFDTLLGMRRADFGPSGIYAAIGRANIITPGVRLEVTPNKRLDAFASYRAMWLASDTDSFTTTSVRDATGASGDFAGHQIEGRVRYWAVKDRLRLEANALLLTKGRFLQDAPNAPKNGENSGYLALSAITQF</sequence>
<organism evidence="3">
    <name type="scientific">Caulobacter sp. 73W</name>
    <dbReference type="NCBI Taxonomy" id="3161137"/>
    <lineage>
        <taxon>Bacteria</taxon>
        <taxon>Pseudomonadati</taxon>
        <taxon>Pseudomonadota</taxon>
        <taxon>Alphaproteobacteria</taxon>
        <taxon>Caulobacterales</taxon>
        <taxon>Caulobacteraceae</taxon>
        <taxon>Caulobacter</taxon>
    </lineage>
</organism>
<dbReference type="Pfam" id="PF13372">
    <property type="entry name" value="Alginate_exp"/>
    <property type="match status" value="1"/>
</dbReference>
<evidence type="ECO:0000259" key="2">
    <source>
        <dbReference type="Pfam" id="PF13372"/>
    </source>
</evidence>
<feature type="chain" id="PRO_5044251849" evidence="1">
    <location>
        <begin position="25"/>
        <end position="448"/>
    </location>
</feature>
<proteinExistence type="predicted"/>
<reference evidence="3" key="1">
    <citation type="submission" date="2024-06" db="EMBL/GenBank/DDBJ databases">
        <title>Caulobacter inopinatus, sp. nov.</title>
        <authorList>
            <person name="Donachie S.P."/>
        </authorList>
    </citation>
    <scope>NUCLEOTIDE SEQUENCE</scope>
    <source>
        <strain evidence="3">73W</strain>
    </source>
</reference>
<protein>
    <submittedName>
        <fullName evidence="3">Alginate export family protein</fullName>
    </submittedName>
</protein>
<name>A0AB39KP58_9CAUL</name>
<feature type="domain" description="Alginate export" evidence="2">
    <location>
        <begin position="32"/>
        <end position="430"/>
    </location>
</feature>
<accession>A0AB39KP58</accession>
<gene>
    <name evidence="3" type="ORF">ABOZ73_12100</name>
</gene>
<dbReference type="InterPro" id="IPR025388">
    <property type="entry name" value="Alginate_export_dom"/>
</dbReference>
<keyword evidence="1" id="KW-0732">Signal</keyword>
<dbReference type="InterPro" id="IPR053728">
    <property type="entry name" value="Alginate_Permeability_Chnl"/>
</dbReference>
<feature type="signal peptide" evidence="1">
    <location>
        <begin position="1"/>
        <end position="24"/>
    </location>
</feature>
<evidence type="ECO:0000256" key="1">
    <source>
        <dbReference type="SAM" id="SignalP"/>
    </source>
</evidence>
<dbReference type="Gene3D" id="2.40.160.100">
    <property type="match status" value="1"/>
</dbReference>
<dbReference type="EMBL" id="CP158375">
    <property type="protein sequence ID" value="XDO95552.1"/>
    <property type="molecule type" value="Genomic_DNA"/>
</dbReference>